<comment type="catalytic activity">
    <reaction evidence="1 8">
        <text>(2R)-3-phosphoglycerate + ATP = (2R)-3-phospho-glyceroyl phosphate + ADP</text>
        <dbReference type="Rhea" id="RHEA:14801"/>
        <dbReference type="ChEBI" id="CHEBI:30616"/>
        <dbReference type="ChEBI" id="CHEBI:57604"/>
        <dbReference type="ChEBI" id="CHEBI:58272"/>
        <dbReference type="ChEBI" id="CHEBI:456216"/>
        <dbReference type="EC" id="2.7.2.3"/>
    </reaction>
</comment>
<evidence type="ECO:0000313" key="9">
    <source>
        <dbReference type="EMBL" id="OGM55064.1"/>
    </source>
</evidence>
<dbReference type="GO" id="GO:0005524">
    <property type="term" value="F:ATP binding"/>
    <property type="evidence" value="ECO:0007669"/>
    <property type="project" value="UniProtKB-KW"/>
</dbReference>
<accession>A0A1F8ATJ7</accession>
<dbReference type="GO" id="GO:0043531">
    <property type="term" value="F:ADP binding"/>
    <property type="evidence" value="ECO:0007669"/>
    <property type="project" value="TreeGrafter"/>
</dbReference>
<name>A0A1F8ATJ7_9BACT</name>
<evidence type="ECO:0000256" key="1">
    <source>
        <dbReference type="ARBA" id="ARBA00000642"/>
    </source>
</evidence>
<dbReference type="Gene3D" id="3.40.50.1260">
    <property type="entry name" value="Phosphoglycerate kinase, N-terminal domain"/>
    <property type="match status" value="3"/>
</dbReference>
<dbReference type="GO" id="GO:0004618">
    <property type="term" value="F:phosphoglycerate kinase activity"/>
    <property type="evidence" value="ECO:0007669"/>
    <property type="project" value="UniProtKB-EC"/>
</dbReference>
<evidence type="ECO:0000256" key="4">
    <source>
        <dbReference type="ARBA" id="ARBA00022741"/>
    </source>
</evidence>
<evidence type="ECO:0000313" key="10">
    <source>
        <dbReference type="Proteomes" id="UP000178603"/>
    </source>
</evidence>
<evidence type="ECO:0000256" key="7">
    <source>
        <dbReference type="PIRSR" id="PIRSR000724-2"/>
    </source>
</evidence>
<keyword evidence="3 8" id="KW-0808">Transferase</keyword>
<organism evidence="9 10">
    <name type="scientific">Candidatus Woesebacteria bacterium RIFCSPHIGHO2_12_FULL_41_24</name>
    <dbReference type="NCBI Taxonomy" id="1802510"/>
    <lineage>
        <taxon>Bacteria</taxon>
        <taxon>Candidatus Woeseibacteriota</taxon>
    </lineage>
</organism>
<dbReference type="EMBL" id="MGGW01000005">
    <property type="protein sequence ID" value="OGM55064.1"/>
    <property type="molecule type" value="Genomic_DNA"/>
</dbReference>
<evidence type="ECO:0000256" key="6">
    <source>
        <dbReference type="ARBA" id="ARBA00022840"/>
    </source>
</evidence>
<dbReference type="EC" id="2.7.2.3" evidence="2 8"/>
<feature type="binding site" evidence="7">
    <location>
        <position position="209"/>
    </location>
    <ligand>
        <name>ATP</name>
        <dbReference type="ChEBI" id="CHEBI:30616"/>
    </ligand>
</feature>
<dbReference type="Proteomes" id="UP000178603">
    <property type="component" value="Unassembled WGS sequence"/>
</dbReference>
<dbReference type="GO" id="GO:0006094">
    <property type="term" value="P:gluconeogenesis"/>
    <property type="evidence" value="ECO:0007669"/>
    <property type="project" value="TreeGrafter"/>
</dbReference>
<keyword evidence="4" id="KW-0547">Nucleotide-binding</keyword>
<dbReference type="Pfam" id="PF00162">
    <property type="entry name" value="PGK"/>
    <property type="match status" value="2"/>
</dbReference>
<dbReference type="GO" id="GO:0005829">
    <property type="term" value="C:cytosol"/>
    <property type="evidence" value="ECO:0007669"/>
    <property type="project" value="TreeGrafter"/>
</dbReference>
<gene>
    <name evidence="9" type="ORF">A3E44_04045</name>
</gene>
<dbReference type="AlphaFoldDB" id="A0A1F8ATJ7"/>
<dbReference type="PANTHER" id="PTHR11406:SF23">
    <property type="entry name" value="PHOSPHOGLYCERATE KINASE 1, CHLOROPLASTIC-RELATED"/>
    <property type="match status" value="1"/>
</dbReference>
<dbReference type="InterPro" id="IPR015824">
    <property type="entry name" value="Phosphoglycerate_kinase_N"/>
</dbReference>
<dbReference type="GO" id="GO:0006096">
    <property type="term" value="P:glycolytic process"/>
    <property type="evidence" value="ECO:0007669"/>
    <property type="project" value="InterPro"/>
</dbReference>
<feature type="binding site" evidence="7">
    <location>
        <begin position="311"/>
        <end position="314"/>
    </location>
    <ligand>
        <name>ATP</name>
        <dbReference type="ChEBI" id="CHEBI:30616"/>
    </ligand>
</feature>
<keyword evidence="6 7" id="KW-0067">ATP-binding</keyword>
<evidence type="ECO:0000256" key="3">
    <source>
        <dbReference type="ARBA" id="ARBA00022679"/>
    </source>
</evidence>
<feature type="binding site" evidence="7">
    <location>
        <position position="285"/>
    </location>
    <ligand>
        <name>ATP</name>
        <dbReference type="ChEBI" id="CHEBI:30616"/>
    </ligand>
</feature>
<dbReference type="PIRSF" id="PIRSF000724">
    <property type="entry name" value="Pgk"/>
    <property type="match status" value="1"/>
</dbReference>
<evidence type="ECO:0000256" key="5">
    <source>
        <dbReference type="ARBA" id="ARBA00022777"/>
    </source>
</evidence>
<dbReference type="SUPFAM" id="SSF53748">
    <property type="entry name" value="Phosphoglycerate kinase"/>
    <property type="match status" value="1"/>
</dbReference>
<dbReference type="InterPro" id="IPR036043">
    <property type="entry name" value="Phosphoglycerate_kinase_sf"/>
</dbReference>
<proteinExistence type="inferred from homology"/>
<keyword evidence="5 8" id="KW-0418">Kinase</keyword>
<dbReference type="PANTHER" id="PTHR11406">
    <property type="entry name" value="PHOSPHOGLYCERATE KINASE"/>
    <property type="match status" value="1"/>
</dbReference>
<comment type="similarity">
    <text evidence="8">Belongs to the phosphoglycerate kinase family.</text>
</comment>
<sequence length="353" mass="38274">MGLVGVIMVRLPRLENYELEGKRVIVRGDLDIPEGDFARLEKSKKTYDYLLEQKAKIIVIGHRGRPGGGVDAKLSLAPIAKNLQSTLGKPVSFVHDTTGGDAQTAVNNLNPGGILMLENLRFDSRESFDPAQDAGAEEFSRRLASFGGFYVNECFSTSHRAHASFVGIPKFLPHAAGIRFEKEVKKLGKVLNNPRKPVVVILGGAKEDKINYIEPFTKIADKILVGGRLPEYIESSKFKVQSSKLVVADLIPDKEDITVNSIEQFEEEIRNTGTVVVSGPLGKFEDENHRQGTERVFNAVVNSGAYKVAGGGDTEAAISDLSIVEGFDWISVGGGAMLEFFANGTLPGIEALG</sequence>
<reference evidence="9 10" key="1">
    <citation type="journal article" date="2016" name="Nat. Commun.">
        <title>Thousands of microbial genomes shed light on interconnected biogeochemical processes in an aquifer system.</title>
        <authorList>
            <person name="Anantharaman K."/>
            <person name="Brown C.T."/>
            <person name="Hug L.A."/>
            <person name="Sharon I."/>
            <person name="Castelle C.J."/>
            <person name="Probst A.J."/>
            <person name="Thomas B.C."/>
            <person name="Singh A."/>
            <person name="Wilkins M.J."/>
            <person name="Karaoz U."/>
            <person name="Brodie E.L."/>
            <person name="Williams K.H."/>
            <person name="Hubbard S.S."/>
            <person name="Banfield J.F."/>
        </authorList>
    </citation>
    <scope>NUCLEOTIDE SEQUENCE [LARGE SCALE GENOMIC DNA]</scope>
</reference>
<evidence type="ECO:0000256" key="8">
    <source>
        <dbReference type="RuleBase" id="RU000532"/>
    </source>
</evidence>
<protein>
    <recommendedName>
        <fullName evidence="2 8">Phosphoglycerate kinase</fullName>
        <ecNumber evidence="2 8">2.7.2.3</ecNumber>
    </recommendedName>
</protein>
<dbReference type="InterPro" id="IPR001576">
    <property type="entry name" value="Phosphoglycerate_kinase"/>
</dbReference>
<comment type="caution">
    <text evidence="9">The sequence shown here is derived from an EMBL/GenBank/DDBJ whole genome shotgun (WGS) entry which is preliminary data.</text>
</comment>
<evidence type="ECO:0000256" key="2">
    <source>
        <dbReference type="ARBA" id="ARBA00013061"/>
    </source>
</evidence>
<dbReference type="PRINTS" id="PR00477">
    <property type="entry name" value="PHGLYCKINASE"/>
</dbReference>